<dbReference type="Proteomes" id="UP001302602">
    <property type="component" value="Unassembled WGS sequence"/>
</dbReference>
<feature type="region of interest" description="Disordered" evidence="1">
    <location>
        <begin position="95"/>
        <end position="124"/>
    </location>
</feature>
<feature type="region of interest" description="Disordered" evidence="1">
    <location>
        <begin position="13"/>
        <end position="33"/>
    </location>
</feature>
<reference evidence="2" key="1">
    <citation type="journal article" date="2023" name="Mol. Phylogenet. Evol.">
        <title>Genome-scale phylogeny and comparative genomics of the fungal order Sordariales.</title>
        <authorList>
            <person name="Hensen N."/>
            <person name="Bonometti L."/>
            <person name="Westerberg I."/>
            <person name="Brannstrom I.O."/>
            <person name="Guillou S."/>
            <person name="Cros-Aarteil S."/>
            <person name="Calhoun S."/>
            <person name="Haridas S."/>
            <person name="Kuo A."/>
            <person name="Mondo S."/>
            <person name="Pangilinan J."/>
            <person name="Riley R."/>
            <person name="LaButti K."/>
            <person name="Andreopoulos B."/>
            <person name="Lipzen A."/>
            <person name="Chen C."/>
            <person name="Yan M."/>
            <person name="Daum C."/>
            <person name="Ng V."/>
            <person name="Clum A."/>
            <person name="Steindorff A."/>
            <person name="Ohm R.A."/>
            <person name="Martin F."/>
            <person name="Silar P."/>
            <person name="Natvig D.O."/>
            <person name="Lalanne C."/>
            <person name="Gautier V."/>
            <person name="Ament-Velasquez S.L."/>
            <person name="Kruys A."/>
            <person name="Hutchinson M.I."/>
            <person name="Powell A.J."/>
            <person name="Barry K."/>
            <person name="Miller A.N."/>
            <person name="Grigoriev I.V."/>
            <person name="Debuchy R."/>
            <person name="Gladieux P."/>
            <person name="Hiltunen Thoren M."/>
            <person name="Johannesson H."/>
        </authorList>
    </citation>
    <scope>NUCLEOTIDE SEQUENCE</scope>
    <source>
        <strain evidence="2">CBS 731.68</strain>
    </source>
</reference>
<evidence type="ECO:0000313" key="3">
    <source>
        <dbReference type="Proteomes" id="UP001302602"/>
    </source>
</evidence>
<name>A0AAN6YZ42_9PEZI</name>
<evidence type="ECO:0000256" key="1">
    <source>
        <dbReference type="SAM" id="MobiDB-lite"/>
    </source>
</evidence>
<gene>
    <name evidence="2" type="ORF">N657DRAFT_650119</name>
</gene>
<dbReference type="RefSeq" id="XP_062643239.1">
    <property type="nucleotide sequence ID" value="XM_062793876.1"/>
</dbReference>
<feature type="compositionally biased region" description="Basic residues" evidence="1">
    <location>
        <begin position="114"/>
        <end position="124"/>
    </location>
</feature>
<reference evidence="2" key="2">
    <citation type="submission" date="2023-05" db="EMBL/GenBank/DDBJ databases">
        <authorList>
            <consortium name="Lawrence Berkeley National Laboratory"/>
            <person name="Steindorff A."/>
            <person name="Hensen N."/>
            <person name="Bonometti L."/>
            <person name="Westerberg I."/>
            <person name="Brannstrom I.O."/>
            <person name="Guillou S."/>
            <person name="Cros-Aarteil S."/>
            <person name="Calhoun S."/>
            <person name="Haridas S."/>
            <person name="Kuo A."/>
            <person name="Mondo S."/>
            <person name="Pangilinan J."/>
            <person name="Riley R."/>
            <person name="Labutti K."/>
            <person name="Andreopoulos B."/>
            <person name="Lipzen A."/>
            <person name="Chen C."/>
            <person name="Yanf M."/>
            <person name="Daum C."/>
            <person name="Ng V."/>
            <person name="Clum A."/>
            <person name="Ohm R."/>
            <person name="Martin F."/>
            <person name="Silar P."/>
            <person name="Natvig D."/>
            <person name="Lalanne C."/>
            <person name="Gautier V."/>
            <person name="Ament-Velasquez S.L."/>
            <person name="Kruys A."/>
            <person name="Hutchinson M.I."/>
            <person name="Powell A.J."/>
            <person name="Barry K."/>
            <person name="Miller A.N."/>
            <person name="Grigoriev I.V."/>
            <person name="Debuchy R."/>
            <person name="Gladieux P."/>
            <person name="Thoren M.H."/>
            <person name="Johannesson H."/>
        </authorList>
    </citation>
    <scope>NUCLEOTIDE SEQUENCE</scope>
    <source>
        <strain evidence="2">CBS 731.68</strain>
    </source>
</reference>
<organism evidence="2 3">
    <name type="scientific">Parathielavia appendiculata</name>
    <dbReference type="NCBI Taxonomy" id="2587402"/>
    <lineage>
        <taxon>Eukaryota</taxon>
        <taxon>Fungi</taxon>
        <taxon>Dikarya</taxon>
        <taxon>Ascomycota</taxon>
        <taxon>Pezizomycotina</taxon>
        <taxon>Sordariomycetes</taxon>
        <taxon>Sordariomycetidae</taxon>
        <taxon>Sordariales</taxon>
        <taxon>Chaetomiaceae</taxon>
        <taxon>Parathielavia</taxon>
    </lineage>
</organism>
<proteinExistence type="predicted"/>
<evidence type="ECO:0000313" key="2">
    <source>
        <dbReference type="EMBL" id="KAK4119466.1"/>
    </source>
</evidence>
<feature type="compositionally biased region" description="Basic and acidic residues" evidence="1">
    <location>
        <begin position="23"/>
        <end position="33"/>
    </location>
</feature>
<protein>
    <submittedName>
        <fullName evidence="2">Uncharacterized protein</fullName>
    </submittedName>
</protein>
<sequence>MPGDVRTVLRDSEIPQPLHIPHKGPDSEDGKSGIYVSRREVKVFPTLGMRERFVRALLPELADPDCILFWDPLVESSASLVKVSLIVRGRRPNCTGSAQTPGIPPHLWQAEARPKKKSRAKRSV</sequence>
<dbReference type="EMBL" id="MU853248">
    <property type="protein sequence ID" value="KAK4119466.1"/>
    <property type="molecule type" value="Genomic_DNA"/>
</dbReference>
<dbReference type="AlphaFoldDB" id="A0AAN6YZ42"/>
<dbReference type="GeneID" id="87830645"/>
<accession>A0AAN6YZ42</accession>
<comment type="caution">
    <text evidence="2">The sequence shown here is derived from an EMBL/GenBank/DDBJ whole genome shotgun (WGS) entry which is preliminary data.</text>
</comment>
<keyword evidence="3" id="KW-1185">Reference proteome</keyword>